<keyword evidence="2" id="KW-1185">Reference proteome</keyword>
<reference evidence="1" key="1">
    <citation type="submission" date="2022-11" db="EMBL/GenBank/DDBJ databases">
        <title>Genome Sequence of Nemania bipapillata.</title>
        <authorList>
            <person name="Buettner E."/>
        </authorList>
    </citation>
    <scope>NUCLEOTIDE SEQUENCE</scope>
    <source>
        <strain evidence="1">CP14</strain>
    </source>
</reference>
<protein>
    <submittedName>
        <fullName evidence="1">Uncharacterized protein</fullName>
    </submittedName>
</protein>
<comment type="caution">
    <text evidence="1">The sequence shown here is derived from an EMBL/GenBank/DDBJ whole genome shotgun (WGS) entry which is preliminary data.</text>
</comment>
<dbReference type="Proteomes" id="UP001153334">
    <property type="component" value="Unassembled WGS sequence"/>
</dbReference>
<gene>
    <name evidence="1" type="ORF">ONZ43_g1749</name>
</gene>
<sequence length="382" mass="42549">MKNKNTPDERVVYLALKNVFKGPNAEVRQLKAVRKLITKSQQDADVADLIRAYNMDIICSMARTLLTQEIFESTLKAKIHFPEVFDVSPAQSAEREASEAEAAINDANAIKGAVQGYSEDVQNLLSRADIAETESVETCHNPKLPSDQSTRTVPSLFPIYLPLRTQHRILTSVQSTLEDACFDFAQQAMPDILKKKNWDCSEAAELNLWAAEFLQRQSEFSDKADDLGQPLAKLLRSVADIRHTAVHRICISARGLEQFLLSAESFATLLGDASRLRALTELRRNIQQAIEELERNKHVLGSKLRETLKRVAAQRAELDRIEEMAIADMMREDGEYQAFAGKNLEVGALASEVPALVAAAKEDENSSNMDDVDTIEDDSKSS</sequence>
<evidence type="ECO:0000313" key="1">
    <source>
        <dbReference type="EMBL" id="KAJ8121923.1"/>
    </source>
</evidence>
<dbReference type="EMBL" id="JAPESX010000320">
    <property type="protein sequence ID" value="KAJ8121923.1"/>
    <property type="molecule type" value="Genomic_DNA"/>
</dbReference>
<organism evidence="1 2">
    <name type="scientific">Nemania bipapillata</name>
    <dbReference type="NCBI Taxonomy" id="110536"/>
    <lineage>
        <taxon>Eukaryota</taxon>
        <taxon>Fungi</taxon>
        <taxon>Dikarya</taxon>
        <taxon>Ascomycota</taxon>
        <taxon>Pezizomycotina</taxon>
        <taxon>Sordariomycetes</taxon>
        <taxon>Xylariomycetidae</taxon>
        <taxon>Xylariales</taxon>
        <taxon>Xylariaceae</taxon>
        <taxon>Nemania</taxon>
    </lineage>
</organism>
<accession>A0ACC2J369</accession>
<name>A0ACC2J369_9PEZI</name>
<proteinExistence type="predicted"/>
<evidence type="ECO:0000313" key="2">
    <source>
        <dbReference type="Proteomes" id="UP001153334"/>
    </source>
</evidence>